<keyword evidence="1" id="KW-0560">Oxidoreductase</keyword>
<evidence type="ECO:0000256" key="1">
    <source>
        <dbReference type="ARBA" id="ARBA00023002"/>
    </source>
</evidence>
<dbReference type="InterPro" id="IPR006140">
    <property type="entry name" value="D-isomer_DH_NAD-bd"/>
</dbReference>
<evidence type="ECO:0000313" key="4">
    <source>
        <dbReference type="EMBL" id="TQL33803.1"/>
    </source>
</evidence>
<reference evidence="4 5" key="1">
    <citation type="submission" date="2019-06" db="EMBL/GenBank/DDBJ databases">
        <title>Sequencing the genomes of 1000 actinobacteria strains.</title>
        <authorList>
            <person name="Klenk H.-P."/>
        </authorList>
    </citation>
    <scope>NUCLEOTIDE SEQUENCE [LARGE SCALE GENOMIC DNA]</scope>
    <source>
        <strain evidence="4 5">DSM 24617</strain>
    </source>
</reference>
<keyword evidence="2" id="KW-0520">NAD</keyword>
<dbReference type="GO" id="GO:0051287">
    <property type="term" value="F:NAD binding"/>
    <property type="evidence" value="ECO:0007669"/>
    <property type="project" value="InterPro"/>
</dbReference>
<sequence length="328" mass="35057">MAAVAAPVLTVLVESGGDAPDRLDRLAGRFDVRVCDSDGLADALPGTDALLLWDFFNPALEAAWPRRDRLRWVHVAAAGVDAILFDGLRDSDVVLTNARGVFDRPIAEFVLASVLAQDKLLHASADLQRERTWRHREPRETAGSHALVVGTGGIGRATGRLLRAVGMRVTGAGRTARDGDDDFDRIVASGELARHVGDVDHLVNAAPLTPQTTGILDATVFAALPAHAHVVNVGRGRSLVEVDLVQAIEQGQVAAASLDVFETEPLPPDSPLWTLPGVHVSAHMSGDVVGWRDRLADQFVDLAERWLADEPLPYAVDKQGGFVATGAR</sequence>
<evidence type="ECO:0000259" key="3">
    <source>
        <dbReference type="Pfam" id="PF02826"/>
    </source>
</evidence>
<evidence type="ECO:0000256" key="2">
    <source>
        <dbReference type="ARBA" id="ARBA00023027"/>
    </source>
</evidence>
<dbReference type="SUPFAM" id="SSF52283">
    <property type="entry name" value="Formate/glycerate dehydrogenase catalytic domain-like"/>
    <property type="match status" value="1"/>
</dbReference>
<keyword evidence="5" id="KW-1185">Reference proteome</keyword>
<organism evidence="4 5">
    <name type="scientific">Barrientosiimonas humi</name>
    <dbReference type="NCBI Taxonomy" id="999931"/>
    <lineage>
        <taxon>Bacteria</taxon>
        <taxon>Bacillati</taxon>
        <taxon>Actinomycetota</taxon>
        <taxon>Actinomycetes</taxon>
        <taxon>Micrococcales</taxon>
        <taxon>Dermacoccaceae</taxon>
        <taxon>Barrientosiimonas</taxon>
    </lineage>
</organism>
<name>A0A542XD79_9MICO</name>
<dbReference type="GO" id="GO:0016491">
    <property type="term" value="F:oxidoreductase activity"/>
    <property type="evidence" value="ECO:0007669"/>
    <property type="project" value="UniProtKB-KW"/>
</dbReference>
<dbReference type="Gene3D" id="3.40.50.720">
    <property type="entry name" value="NAD(P)-binding Rossmann-like Domain"/>
    <property type="match status" value="2"/>
</dbReference>
<dbReference type="SUPFAM" id="SSF51735">
    <property type="entry name" value="NAD(P)-binding Rossmann-fold domains"/>
    <property type="match status" value="1"/>
</dbReference>
<dbReference type="InterPro" id="IPR036291">
    <property type="entry name" value="NAD(P)-bd_dom_sf"/>
</dbReference>
<protein>
    <submittedName>
        <fullName evidence="4">Phosphoglycerate dehydrogenase-like enzyme</fullName>
    </submittedName>
</protein>
<dbReference type="Pfam" id="PF02826">
    <property type="entry name" value="2-Hacid_dh_C"/>
    <property type="match status" value="1"/>
</dbReference>
<feature type="domain" description="D-isomer specific 2-hydroxyacid dehydrogenase NAD-binding" evidence="3">
    <location>
        <begin position="112"/>
        <end position="285"/>
    </location>
</feature>
<dbReference type="AlphaFoldDB" id="A0A542XD79"/>
<dbReference type="PANTHER" id="PTHR43333:SF1">
    <property type="entry name" value="D-ISOMER SPECIFIC 2-HYDROXYACID DEHYDROGENASE NAD-BINDING DOMAIN-CONTAINING PROTEIN"/>
    <property type="match status" value="1"/>
</dbReference>
<evidence type="ECO:0000313" key="5">
    <source>
        <dbReference type="Proteomes" id="UP000318336"/>
    </source>
</evidence>
<dbReference type="Proteomes" id="UP000318336">
    <property type="component" value="Unassembled WGS sequence"/>
</dbReference>
<gene>
    <name evidence="4" type="ORF">FB554_1956</name>
</gene>
<dbReference type="EMBL" id="VFOK01000001">
    <property type="protein sequence ID" value="TQL33803.1"/>
    <property type="molecule type" value="Genomic_DNA"/>
</dbReference>
<proteinExistence type="predicted"/>
<dbReference type="CDD" id="cd05300">
    <property type="entry name" value="2-Hacid_dh_1"/>
    <property type="match status" value="1"/>
</dbReference>
<accession>A0A542XD79</accession>
<dbReference type="PANTHER" id="PTHR43333">
    <property type="entry name" value="2-HACID_DH_C DOMAIN-CONTAINING PROTEIN"/>
    <property type="match status" value="1"/>
</dbReference>
<dbReference type="OrthoDB" id="4324715at2"/>
<comment type="caution">
    <text evidence="4">The sequence shown here is derived from an EMBL/GenBank/DDBJ whole genome shotgun (WGS) entry which is preliminary data.</text>
</comment>